<comment type="caution">
    <text evidence="2">The sequence shown here is derived from an EMBL/GenBank/DDBJ whole genome shotgun (WGS) entry which is preliminary data.</text>
</comment>
<protein>
    <submittedName>
        <fullName evidence="2">Uncharacterized protein</fullName>
    </submittedName>
</protein>
<dbReference type="EMBL" id="PNGI01000006">
    <property type="protein sequence ID" value="PMC10708.1"/>
    <property type="molecule type" value="Genomic_DNA"/>
</dbReference>
<name>A0A2N6Q6U4_9BACT</name>
<keyword evidence="1" id="KW-0812">Transmembrane</keyword>
<keyword evidence="1" id="KW-0472">Membrane</keyword>
<sequence>MKKFTELKRVYSQGYMNYVPNFQETFPELKNLTREELADRFKSLGVEFYTAEKKPIPILIRLTMPFAFVTVVIMVLFMPLHYLITGRWHYCLKDNCKLFNWLSAIGL</sequence>
<dbReference type="RefSeq" id="WP_146002991.1">
    <property type="nucleotide sequence ID" value="NZ_PNGI01000006.1"/>
</dbReference>
<accession>A0A2N6Q6U4</accession>
<gene>
    <name evidence="2" type="ORF">CJ232_04210</name>
</gene>
<proteinExistence type="predicted"/>
<evidence type="ECO:0000313" key="2">
    <source>
        <dbReference type="EMBL" id="PMC10708.1"/>
    </source>
</evidence>
<dbReference type="Proteomes" id="UP000235661">
    <property type="component" value="Unassembled WGS sequence"/>
</dbReference>
<evidence type="ECO:0000256" key="1">
    <source>
        <dbReference type="SAM" id="Phobius"/>
    </source>
</evidence>
<reference evidence="2 3" key="1">
    <citation type="submission" date="2017-09" db="EMBL/GenBank/DDBJ databases">
        <title>Bacterial strain isolated from the female urinary microbiota.</title>
        <authorList>
            <person name="Thomas-White K."/>
            <person name="Kumar N."/>
            <person name="Forster S."/>
            <person name="Putonti C."/>
            <person name="Lawley T."/>
            <person name="Wolfe A.J."/>
        </authorList>
    </citation>
    <scope>NUCLEOTIDE SEQUENCE [LARGE SCALE GENOMIC DNA]</scope>
    <source>
        <strain evidence="2 3">UMB0818</strain>
    </source>
</reference>
<dbReference type="AlphaFoldDB" id="A0A2N6Q6U4"/>
<keyword evidence="1" id="KW-1133">Transmembrane helix</keyword>
<feature type="transmembrane region" description="Helical" evidence="1">
    <location>
        <begin position="62"/>
        <end position="84"/>
    </location>
</feature>
<organism evidence="2 3">
    <name type="scientific">Hoylesella timonensis</name>
    <dbReference type="NCBI Taxonomy" id="386414"/>
    <lineage>
        <taxon>Bacteria</taxon>
        <taxon>Pseudomonadati</taxon>
        <taxon>Bacteroidota</taxon>
        <taxon>Bacteroidia</taxon>
        <taxon>Bacteroidales</taxon>
        <taxon>Prevotellaceae</taxon>
        <taxon>Hoylesella</taxon>
    </lineage>
</organism>
<evidence type="ECO:0000313" key="3">
    <source>
        <dbReference type="Proteomes" id="UP000235661"/>
    </source>
</evidence>